<feature type="transmembrane region" description="Helical" evidence="5">
    <location>
        <begin position="325"/>
        <end position="345"/>
    </location>
</feature>
<dbReference type="InterPro" id="IPR019424">
    <property type="entry name" value="7TM_GPCR_Srsx"/>
</dbReference>
<dbReference type="AlphaFoldDB" id="A0AAD5WH22"/>
<evidence type="ECO:0000256" key="1">
    <source>
        <dbReference type="ARBA" id="ARBA00004370"/>
    </source>
</evidence>
<dbReference type="InterPro" id="IPR055119">
    <property type="entry name" value="Mig18_Fn1"/>
</dbReference>
<evidence type="ECO:0000256" key="2">
    <source>
        <dbReference type="ARBA" id="ARBA00022692"/>
    </source>
</evidence>
<feature type="domain" description="Abnormal cell migration protein 18-like fibronectin type I" evidence="6">
    <location>
        <begin position="58"/>
        <end position="127"/>
    </location>
</feature>
<accession>A0AAD5WH22</accession>
<name>A0AAD5WH22_PARTN</name>
<evidence type="ECO:0000313" key="7">
    <source>
        <dbReference type="EMBL" id="KAJ1369680.1"/>
    </source>
</evidence>
<dbReference type="Pfam" id="PF23003">
    <property type="entry name" value="Fn1_2"/>
    <property type="match status" value="1"/>
</dbReference>
<keyword evidence="2 5" id="KW-0812">Transmembrane</keyword>
<evidence type="ECO:0000259" key="6">
    <source>
        <dbReference type="Pfam" id="PF23003"/>
    </source>
</evidence>
<evidence type="ECO:0000313" key="8">
    <source>
        <dbReference type="Proteomes" id="UP001196413"/>
    </source>
</evidence>
<dbReference type="Proteomes" id="UP001196413">
    <property type="component" value="Unassembled WGS sequence"/>
</dbReference>
<dbReference type="GO" id="GO:0016020">
    <property type="term" value="C:membrane"/>
    <property type="evidence" value="ECO:0007669"/>
    <property type="project" value="UniProtKB-SubCell"/>
</dbReference>
<feature type="transmembrane region" description="Helical" evidence="5">
    <location>
        <begin position="41"/>
        <end position="59"/>
    </location>
</feature>
<reference evidence="7" key="1">
    <citation type="submission" date="2021-06" db="EMBL/GenBank/DDBJ databases">
        <title>Parelaphostrongylus tenuis whole genome reference sequence.</title>
        <authorList>
            <person name="Garwood T.J."/>
            <person name="Larsen P.A."/>
            <person name="Fountain-Jones N.M."/>
            <person name="Garbe J.R."/>
            <person name="Macchietto M.G."/>
            <person name="Kania S.A."/>
            <person name="Gerhold R.W."/>
            <person name="Richards J.E."/>
            <person name="Wolf T.M."/>
        </authorList>
    </citation>
    <scope>NUCLEOTIDE SEQUENCE</scope>
    <source>
        <strain evidence="7">MNPRO001-30</strain>
        <tissue evidence="7">Meninges</tissue>
    </source>
</reference>
<proteinExistence type="predicted"/>
<protein>
    <recommendedName>
        <fullName evidence="6">Abnormal cell migration protein 18-like fibronectin type I domain-containing protein</fullName>
    </recommendedName>
</protein>
<evidence type="ECO:0000256" key="3">
    <source>
        <dbReference type="ARBA" id="ARBA00022989"/>
    </source>
</evidence>
<gene>
    <name evidence="7" type="ORF">KIN20_031196</name>
</gene>
<evidence type="ECO:0000256" key="5">
    <source>
        <dbReference type="SAM" id="Phobius"/>
    </source>
</evidence>
<organism evidence="7 8">
    <name type="scientific">Parelaphostrongylus tenuis</name>
    <name type="common">Meningeal worm</name>
    <dbReference type="NCBI Taxonomy" id="148309"/>
    <lineage>
        <taxon>Eukaryota</taxon>
        <taxon>Metazoa</taxon>
        <taxon>Ecdysozoa</taxon>
        <taxon>Nematoda</taxon>
        <taxon>Chromadorea</taxon>
        <taxon>Rhabditida</taxon>
        <taxon>Rhabditina</taxon>
        <taxon>Rhabditomorpha</taxon>
        <taxon>Strongyloidea</taxon>
        <taxon>Metastrongylidae</taxon>
        <taxon>Parelaphostrongylus</taxon>
    </lineage>
</organism>
<keyword evidence="4 5" id="KW-0472">Membrane</keyword>
<sequence>MPVEHVSMDCKGVEFREALVIDCWSVLEGDVSLEDNTDFELYRMNYLYICLFLTGALACQYKGTTYKNGDEWTENENVTMRCKIDPNGSYRTEVSACVAPGGTVVPVNGERQVGDNVWECRMSGNGQVMLRRRLSERASCNGHPYVLNIYHKLLPTLIIITVIANLAFVTTILPDVVMVPDIVPFVYQTFYIVIPTISIIGNALIVYDTIRSKHDAQKAVYDSTNIASVRILPNDGRLDFCQPNTGTVGLIFFNESAISSHWLLVPRKGILAYFVKEGTGSANVKQIYRSLIVITSTTVCGWLATMVCAFITGPLDAERQINVNLLAGLFVNIACATNFFVYYVISSNGRLDAWFGFKMSTKRRQELRLSIGWDVKTPPNSAVYDTGDELSPGTCDRGGVCGVGAFVKTIDHEH</sequence>
<dbReference type="InterPro" id="IPR000276">
    <property type="entry name" value="GPCR_Rhodpsn"/>
</dbReference>
<feature type="transmembrane region" description="Helical" evidence="5">
    <location>
        <begin position="185"/>
        <end position="207"/>
    </location>
</feature>
<evidence type="ECO:0000256" key="4">
    <source>
        <dbReference type="ARBA" id="ARBA00023136"/>
    </source>
</evidence>
<dbReference type="Pfam" id="PF10320">
    <property type="entry name" value="7TM_GPCR_Srsx"/>
    <property type="match status" value="1"/>
</dbReference>
<feature type="transmembrane region" description="Helical" evidence="5">
    <location>
        <begin position="153"/>
        <end position="173"/>
    </location>
</feature>
<keyword evidence="3 5" id="KW-1133">Transmembrane helix</keyword>
<dbReference type="EMBL" id="JAHQIW010006654">
    <property type="protein sequence ID" value="KAJ1369680.1"/>
    <property type="molecule type" value="Genomic_DNA"/>
</dbReference>
<comment type="subcellular location">
    <subcellularLocation>
        <location evidence="1">Membrane</location>
    </subcellularLocation>
</comment>
<dbReference type="SMART" id="SM01381">
    <property type="entry name" value="7TM_GPCR_Srsx"/>
    <property type="match status" value="1"/>
</dbReference>
<keyword evidence="8" id="KW-1185">Reference proteome</keyword>
<dbReference type="GO" id="GO:0004930">
    <property type="term" value="F:G protein-coupled receptor activity"/>
    <property type="evidence" value="ECO:0007669"/>
    <property type="project" value="InterPro"/>
</dbReference>
<comment type="caution">
    <text evidence="7">The sequence shown here is derived from an EMBL/GenBank/DDBJ whole genome shotgun (WGS) entry which is preliminary data.</text>
</comment>
<feature type="transmembrane region" description="Helical" evidence="5">
    <location>
        <begin position="291"/>
        <end position="313"/>
    </location>
</feature>